<dbReference type="InterPro" id="IPR034637">
    <property type="entry name" value="NELFE_RRM"/>
</dbReference>
<dbReference type="Pfam" id="PF00076">
    <property type="entry name" value="RRM_1"/>
    <property type="match status" value="1"/>
</dbReference>
<evidence type="ECO:0000256" key="11">
    <source>
        <dbReference type="ARBA" id="ARBA00022843"/>
    </source>
</evidence>
<evidence type="ECO:0000256" key="18">
    <source>
        <dbReference type="ARBA" id="ARBA00063939"/>
    </source>
</evidence>
<evidence type="ECO:0000256" key="3">
    <source>
        <dbReference type="ARBA" id="ARBA00006120"/>
    </source>
</evidence>
<keyword evidence="5" id="KW-0158">Chromosome</keyword>
<keyword evidence="9" id="KW-0677">Repeat</keyword>
<feature type="coiled-coil region" evidence="21">
    <location>
        <begin position="62"/>
        <end position="89"/>
    </location>
</feature>
<evidence type="ECO:0000259" key="23">
    <source>
        <dbReference type="PROSITE" id="PS50102"/>
    </source>
</evidence>
<comment type="function">
    <text evidence="17">Essential component of the NELF complex, a complex that negatively regulates the elongation of transcription by RNA polymerase II. The NELF complex, which acts via an association with the DSIF complex and causes transcriptional pausing, is counteracted by the P-TEFb kinase complex. Provides the strongest RNA binding activity of the NELF complex and may initially recruit the NELF complex to RNA.</text>
</comment>
<sequence>MTPDAVLLLFPRTLELPLERYTDVRFWVQLSLLGTRFQEALNCDVISATEQRTKMVIFPTGLTEEEEALQKKYAKLKKKKKALLALKKQSSTNQASQGGVKRSLSDQPVVDTAMATEQAKMLVKSGAISAIKAENKNSGFKRSRTLEGKLKDPEKGPVPTFQPFQRSMSTEEEASESSRRLQRKSLYESFVSSSDQIREAEKETEEGRDAVKDPERDSSRHSDRDSFDRSCERERDRDRDRERDRERDRGDRADRGDRERDRSERDRERDRGDRDRDFRRSDSFPDRRAPRKGNTVYVHGAGMTKTMLRGAFANYGNIIDLATDSVRNCAFVTFEKMESADQAIAELNGTKVEDVLIKVSIARKQPMLEAATGNSVWGSLSVQNSSKGSHRDKRSQVVYNEDIF</sequence>
<keyword evidence="16" id="KW-0539">Nucleus</keyword>
<evidence type="ECO:0000313" key="24">
    <source>
        <dbReference type="EMBL" id="KAJ1134570.1"/>
    </source>
</evidence>
<dbReference type="GO" id="GO:0003723">
    <property type="term" value="F:RNA binding"/>
    <property type="evidence" value="ECO:0007669"/>
    <property type="project" value="UniProtKB-UniRule"/>
</dbReference>
<keyword evidence="8" id="KW-0597">Phosphoprotein</keyword>
<dbReference type="CDD" id="cd12305">
    <property type="entry name" value="RRM_NELFE"/>
    <property type="match status" value="1"/>
</dbReference>
<feature type="region of interest" description="Disordered" evidence="22">
    <location>
        <begin position="139"/>
        <end position="295"/>
    </location>
</feature>
<evidence type="ECO:0000256" key="6">
    <source>
        <dbReference type="ARBA" id="ARBA00022491"/>
    </source>
</evidence>
<keyword evidence="13" id="KW-0805">Transcription regulation</keyword>
<evidence type="ECO:0000256" key="4">
    <source>
        <dbReference type="ARBA" id="ARBA00014464"/>
    </source>
</evidence>
<evidence type="ECO:0000256" key="1">
    <source>
        <dbReference type="ARBA" id="ARBA00004123"/>
    </source>
</evidence>
<dbReference type="PROSITE" id="PS50102">
    <property type="entry name" value="RRM"/>
    <property type="match status" value="1"/>
</dbReference>
<comment type="similarity">
    <text evidence="3">Belongs to the RRM NELF-E family.</text>
</comment>
<dbReference type="GO" id="GO:0005694">
    <property type="term" value="C:chromosome"/>
    <property type="evidence" value="ECO:0007669"/>
    <property type="project" value="UniProtKB-SubCell"/>
</dbReference>
<keyword evidence="7" id="KW-1017">Isopeptide bond</keyword>
<dbReference type="Proteomes" id="UP001066276">
    <property type="component" value="Chromosome 6"/>
</dbReference>
<dbReference type="SMART" id="SM00360">
    <property type="entry name" value="RRM"/>
    <property type="match status" value="1"/>
</dbReference>
<evidence type="ECO:0000256" key="14">
    <source>
        <dbReference type="ARBA" id="ARBA00023054"/>
    </source>
</evidence>
<evidence type="ECO:0000256" key="2">
    <source>
        <dbReference type="ARBA" id="ARBA00004286"/>
    </source>
</evidence>
<proteinExistence type="inferred from homology"/>
<dbReference type="InterPro" id="IPR033102">
    <property type="entry name" value="NELFE"/>
</dbReference>
<evidence type="ECO:0000256" key="17">
    <source>
        <dbReference type="ARBA" id="ARBA00059578"/>
    </source>
</evidence>
<evidence type="ECO:0000256" key="8">
    <source>
        <dbReference type="ARBA" id="ARBA00022553"/>
    </source>
</evidence>
<comment type="subunit">
    <text evidence="18">The NELF complex is composed of NELFA, NELFB, NELFCD and NELFE. Interacts with NELFB.</text>
</comment>
<dbReference type="PANTHER" id="PTHR17250">
    <property type="entry name" value="NEGATIVE ELONGATION FACTOR E"/>
    <property type="match status" value="1"/>
</dbReference>
<organism evidence="24 25">
    <name type="scientific">Pleurodeles waltl</name>
    <name type="common">Iberian ribbed newt</name>
    <dbReference type="NCBI Taxonomy" id="8319"/>
    <lineage>
        <taxon>Eukaryota</taxon>
        <taxon>Metazoa</taxon>
        <taxon>Chordata</taxon>
        <taxon>Craniata</taxon>
        <taxon>Vertebrata</taxon>
        <taxon>Euteleostomi</taxon>
        <taxon>Amphibia</taxon>
        <taxon>Batrachia</taxon>
        <taxon>Caudata</taxon>
        <taxon>Salamandroidea</taxon>
        <taxon>Salamandridae</taxon>
        <taxon>Pleurodelinae</taxon>
        <taxon>Pleurodeles</taxon>
    </lineage>
</organism>
<dbReference type="InterPro" id="IPR000504">
    <property type="entry name" value="RRM_dom"/>
</dbReference>
<name>A0AAV7Q8V6_PLEWA</name>
<evidence type="ECO:0000256" key="22">
    <source>
        <dbReference type="SAM" id="MobiDB-lite"/>
    </source>
</evidence>
<reference evidence="24" key="1">
    <citation type="journal article" date="2022" name="bioRxiv">
        <title>Sequencing and chromosome-scale assembly of the giantPleurodeles waltlgenome.</title>
        <authorList>
            <person name="Brown T."/>
            <person name="Elewa A."/>
            <person name="Iarovenko S."/>
            <person name="Subramanian E."/>
            <person name="Araus A.J."/>
            <person name="Petzold A."/>
            <person name="Susuki M."/>
            <person name="Suzuki K.-i.T."/>
            <person name="Hayashi T."/>
            <person name="Toyoda A."/>
            <person name="Oliveira C."/>
            <person name="Osipova E."/>
            <person name="Leigh N.D."/>
            <person name="Simon A."/>
            <person name="Yun M.H."/>
        </authorList>
    </citation>
    <scope>NUCLEOTIDE SEQUENCE</scope>
    <source>
        <strain evidence="24">20211129_DDA</strain>
        <tissue evidence="24">Liver</tissue>
    </source>
</reference>
<evidence type="ECO:0000256" key="9">
    <source>
        <dbReference type="ARBA" id="ARBA00022737"/>
    </source>
</evidence>
<keyword evidence="15" id="KW-0804">Transcription</keyword>
<evidence type="ECO:0000256" key="16">
    <source>
        <dbReference type="ARBA" id="ARBA00023242"/>
    </source>
</evidence>
<evidence type="ECO:0000256" key="10">
    <source>
        <dbReference type="ARBA" id="ARBA00022765"/>
    </source>
</evidence>
<dbReference type="SUPFAM" id="SSF54928">
    <property type="entry name" value="RNA-binding domain, RBD"/>
    <property type="match status" value="1"/>
</dbReference>
<keyword evidence="14 21" id="KW-0175">Coiled coil</keyword>
<dbReference type="GO" id="GO:0034244">
    <property type="term" value="P:negative regulation of transcription elongation by RNA polymerase II"/>
    <property type="evidence" value="ECO:0007669"/>
    <property type="project" value="TreeGrafter"/>
</dbReference>
<keyword evidence="12 20" id="KW-0694">RNA-binding</keyword>
<keyword evidence="25" id="KW-1185">Reference proteome</keyword>
<feature type="compositionally biased region" description="Basic and acidic residues" evidence="22">
    <location>
        <begin position="196"/>
        <end position="288"/>
    </location>
</feature>
<dbReference type="InterPro" id="IPR035979">
    <property type="entry name" value="RBD_domain_sf"/>
</dbReference>
<gene>
    <name evidence="24" type="ORF">NDU88_001021</name>
</gene>
<evidence type="ECO:0000256" key="12">
    <source>
        <dbReference type="ARBA" id="ARBA00022884"/>
    </source>
</evidence>
<comment type="subcellular location">
    <subcellularLocation>
        <location evidence="2">Chromosome</location>
    </subcellularLocation>
    <subcellularLocation>
        <location evidence="1">Nucleus</location>
    </subcellularLocation>
</comment>
<accession>A0AAV7Q8V6</accession>
<feature type="compositionally biased region" description="Basic and acidic residues" evidence="22">
    <location>
        <begin position="144"/>
        <end position="155"/>
    </location>
</feature>
<dbReference type="GO" id="GO:0032021">
    <property type="term" value="C:NELF complex"/>
    <property type="evidence" value="ECO:0007669"/>
    <property type="project" value="InterPro"/>
</dbReference>
<evidence type="ECO:0000256" key="5">
    <source>
        <dbReference type="ARBA" id="ARBA00022454"/>
    </source>
</evidence>
<evidence type="ECO:0000256" key="13">
    <source>
        <dbReference type="ARBA" id="ARBA00023015"/>
    </source>
</evidence>
<feature type="domain" description="RRM" evidence="23">
    <location>
        <begin position="294"/>
        <end position="364"/>
    </location>
</feature>
<evidence type="ECO:0000256" key="15">
    <source>
        <dbReference type="ARBA" id="ARBA00023163"/>
    </source>
</evidence>
<protein>
    <recommendedName>
        <fullName evidence="4">Negative elongation factor E</fullName>
    </recommendedName>
    <alternativeName>
        <fullName evidence="19">RNA-binding protein RD</fullName>
    </alternativeName>
</protein>
<comment type="caution">
    <text evidence="24">The sequence shown here is derived from an EMBL/GenBank/DDBJ whole genome shotgun (WGS) entry which is preliminary data.</text>
</comment>
<dbReference type="EMBL" id="JANPWB010000010">
    <property type="protein sequence ID" value="KAJ1134570.1"/>
    <property type="molecule type" value="Genomic_DNA"/>
</dbReference>
<dbReference type="PANTHER" id="PTHR17250:SF0">
    <property type="entry name" value="NEGATIVE ELONGATION FACTOR E"/>
    <property type="match status" value="1"/>
</dbReference>
<dbReference type="AlphaFoldDB" id="A0AAV7Q8V6"/>
<keyword evidence="10" id="KW-0013">ADP-ribosylation</keyword>
<evidence type="ECO:0000256" key="20">
    <source>
        <dbReference type="PROSITE-ProRule" id="PRU00176"/>
    </source>
</evidence>
<evidence type="ECO:0000256" key="21">
    <source>
        <dbReference type="SAM" id="Coils"/>
    </source>
</evidence>
<dbReference type="FunFam" id="3.30.70.330:FF:000188">
    <property type="entry name" value="Negative elongation factor complex member E"/>
    <property type="match status" value="1"/>
</dbReference>
<evidence type="ECO:0000256" key="19">
    <source>
        <dbReference type="ARBA" id="ARBA00077512"/>
    </source>
</evidence>
<keyword evidence="6" id="KW-0678">Repressor</keyword>
<dbReference type="InterPro" id="IPR012677">
    <property type="entry name" value="Nucleotide-bd_a/b_plait_sf"/>
</dbReference>
<keyword evidence="11" id="KW-0832">Ubl conjugation</keyword>
<evidence type="ECO:0000256" key="7">
    <source>
        <dbReference type="ARBA" id="ARBA00022499"/>
    </source>
</evidence>
<dbReference type="Gene3D" id="3.30.70.330">
    <property type="match status" value="1"/>
</dbReference>
<evidence type="ECO:0000313" key="25">
    <source>
        <dbReference type="Proteomes" id="UP001066276"/>
    </source>
</evidence>